<organism evidence="2 3">
    <name type="scientific">Mycena indigotica</name>
    <dbReference type="NCBI Taxonomy" id="2126181"/>
    <lineage>
        <taxon>Eukaryota</taxon>
        <taxon>Fungi</taxon>
        <taxon>Dikarya</taxon>
        <taxon>Basidiomycota</taxon>
        <taxon>Agaricomycotina</taxon>
        <taxon>Agaricomycetes</taxon>
        <taxon>Agaricomycetidae</taxon>
        <taxon>Agaricales</taxon>
        <taxon>Marasmiineae</taxon>
        <taxon>Mycenaceae</taxon>
        <taxon>Mycena</taxon>
    </lineage>
</organism>
<dbReference type="Proteomes" id="UP000636479">
    <property type="component" value="Unassembled WGS sequence"/>
</dbReference>
<name>A0A8H6W572_9AGAR</name>
<evidence type="ECO:0000313" key="2">
    <source>
        <dbReference type="EMBL" id="KAF7306209.1"/>
    </source>
</evidence>
<feature type="region of interest" description="Disordered" evidence="1">
    <location>
        <begin position="1"/>
        <end position="33"/>
    </location>
</feature>
<evidence type="ECO:0000256" key="1">
    <source>
        <dbReference type="SAM" id="MobiDB-lite"/>
    </source>
</evidence>
<dbReference type="EMBL" id="JACAZF010000004">
    <property type="protein sequence ID" value="KAF7306209.1"/>
    <property type="molecule type" value="Genomic_DNA"/>
</dbReference>
<feature type="region of interest" description="Disordered" evidence="1">
    <location>
        <begin position="106"/>
        <end position="196"/>
    </location>
</feature>
<evidence type="ECO:0000313" key="3">
    <source>
        <dbReference type="Proteomes" id="UP000636479"/>
    </source>
</evidence>
<feature type="compositionally biased region" description="Polar residues" evidence="1">
    <location>
        <begin position="161"/>
        <end position="170"/>
    </location>
</feature>
<dbReference type="RefSeq" id="XP_037221228.1">
    <property type="nucleotide sequence ID" value="XM_037360936.1"/>
</dbReference>
<feature type="compositionally biased region" description="Polar residues" evidence="1">
    <location>
        <begin position="1"/>
        <end position="20"/>
    </location>
</feature>
<comment type="caution">
    <text evidence="2">The sequence shown here is derived from an EMBL/GenBank/DDBJ whole genome shotgun (WGS) entry which is preliminary data.</text>
</comment>
<accession>A0A8H6W572</accession>
<dbReference type="AlphaFoldDB" id="A0A8H6W572"/>
<proteinExistence type="predicted"/>
<protein>
    <submittedName>
        <fullName evidence="2">Uncharacterized protein</fullName>
    </submittedName>
</protein>
<reference evidence="2" key="1">
    <citation type="submission" date="2020-05" db="EMBL/GenBank/DDBJ databases">
        <title>Mycena genomes resolve the evolution of fungal bioluminescence.</title>
        <authorList>
            <person name="Tsai I.J."/>
        </authorList>
    </citation>
    <scope>NUCLEOTIDE SEQUENCE</scope>
    <source>
        <strain evidence="2">171206Taipei</strain>
    </source>
</reference>
<keyword evidence="3" id="KW-1185">Reference proteome</keyword>
<dbReference type="GeneID" id="59343452"/>
<sequence length="196" mass="20638">MARQANRQSTVPPTGTATSSNRKRSHVAASASDDDLYETEPAVVIDVNAELAAFSHKTGLSQARIIGMIRKSGGLVEALHAFSKMVGEDWGLGGSQAAVRVKAEPEEHHVELSPQDADSEAAESPSPVRKRARVSSLPTLSAPPIRAVTHPPISKAAPLSSGRSKPSTSGHEYLKQAGFTAKRVSSSSKPKSRARG</sequence>
<gene>
    <name evidence="2" type="ORF">MIND_00411400</name>
</gene>